<feature type="region of interest" description="Disordered" evidence="1">
    <location>
        <begin position="28"/>
        <end position="65"/>
    </location>
</feature>
<protein>
    <submittedName>
        <fullName evidence="2">Uncharacterized protein</fullName>
    </submittedName>
</protein>
<accession>A0AAE0VG85</accession>
<dbReference type="EMBL" id="JAEAOA010000449">
    <property type="protein sequence ID" value="KAK3575852.1"/>
    <property type="molecule type" value="Genomic_DNA"/>
</dbReference>
<comment type="caution">
    <text evidence="2">The sequence shown here is derived from an EMBL/GenBank/DDBJ whole genome shotgun (WGS) entry which is preliminary data.</text>
</comment>
<reference evidence="2" key="3">
    <citation type="submission" date="2023-05" db="EMBL/GenBank/DDBJ databases">
        <authorList>
            <person name="Smith C.H."/>
        </authorList>
    </citation>
    <scope>NUCLEOTIDE SEQUENCE</scope>
    <source>
        <strain evidence="2">CHS0354</strain>
        <tissue evidence="2">Mantle</tissue>
    </source>
</reference>
<keyword evidence="3" id="KW-1185">Reference proteome</keyword>
<evidence type="ECO:0000256" key="1">
    <source>
        <dbReference type="SAM" id="MobiDB-lite"/>
    </source>
</evidence>
<dbReference type="AlphaFoldDB" id="A0AAE0VG85"/>
<name>A0AAE0VG85_9BIVA</name>
<feature type="compositionally biased region" description="Polar residues" evidence="1">
    <location>
        <begin position="38"/>
        <end position="52"/>
    </location>
</feature>
<sequence>MVYLQCGKFRARLCTRLVRRKVVPQETNEVAATEKIQAANSHPTEISTSTASEGAPERDDSRTPEALNQVVDEFVGYEIKKIKALAVIENDMLAEELMARGATIAEIDEAARKERREGMTKVDS</sequence>
<proteinExistence type="predicted"/>
<gene>
    <name evidence="2" type="ORF">CHS0354_006503</name>
</gene>
<reference evidence="2" key="2">
    <citation type="journal article" date="2021" name="Genome Biol. Evol.">
        <title>Developing a high-quality reference genome for a parasitic bivalve with doubly uniparental inheritance (Bivalvia: Unionida).</title>
        <authorList>
            <person name="Smith C.H."/>
        </authorList>
    </citation>
    <scope>NUCLEOTIDE SEQUENCE</scope>
    <source>
        <strain evidence="2">CHS0354</strain>
        <tissue evidence="2">Mantle</tissue>
    </source>
</reference>
<reference evidence="2" key="1">
    <citation type="journal article" date="2021" name="Genome Biol. Evol.">
        <title>A High-Quality Reference Genome for a Parasitic Bivalve with Doubly Uniparental Inheritance (Bivalvia: Unionida).</title>
        <authorList>
            <person name="Smith C.H."/>
        </authorList>
    </citation>
    <scope>NUCLEOTIDE SEQUENCE</scope>
    <source>
        <strain evidence="2">CHS0354</strain>
    </source>
</reference>
<dbReference type="Proteomes" id="UP001195483">
    <property type="component" value="Unassembled WGS sequence"/>
</dbReference>
<evidence type="ECO:0000313" key="2">
    <source>
        <dbReference type="EMBL" id="KAK3575852.1"/>
    </source>
</evidence>
<organism evidence="2 3">
    <name type="scientific">Potamilus streckersoni</name>
    <dbReference type="NCBI Taxonomy" id="2493646"/>
    <lineage>
        <taxon>Eukaryota</taxon>
        <taxon>Metazoa</taxon>
        <taxon>Spiralia</taxon>
        <taxon>Lophotrochozoa</taxon>
        <taxon>Mollusca</taxon>
        <taxon>Bivalvia</taxon>
        <taxon>Autobranchia</taxon>
        <taxon>Heteroconchia</taxon>
        <taxon>Palaeoheterodonta</taxon>
        <taxon>Unionida</taxon>
        <taxon>Unionoidea</taxon>
        <taxon>Unionidae</taxon>
        <taxon>Ambleminae</taxon>
        <taxon>Lampsilini</taxon>
        <taxon>Potamilus</taxon>
    </lineage>
</organism>
<evidence type="ECO:0000313" key="3">
    <source>
        <dbReference type="Proteomes" id="UP001195483"/>
    </source>
</evidence>